<comment type="caution">
    <text evidence="2">The sequence shown here is derived from an EMBL/GenBank/DDBJ whole genome shotgun (WGS) entry which is preliminary data.</text>
</comment>
<dbReference type="AlphaFoldDB" id="A0A9N7UFV9"/>
<name>A0A9N7UFV9_PLEPL</name>
<evidence type="ECO:0000313" key="3">
    <source>
        <dbReference type="Proteomes" id="UP001153269"/>
    </source>
</evidence>
<keyword evidence="3" id="KW-1185">Reference proteome</keyword>
<evidence type="ECO:0000313" key="2">
    <source>
        <dbReference type="EMBL" id="CAB1431274.1"/>
    </source>
</evidence>
<feature type="region of interest" description="Disordered" evidence="1">
    <location>
        <begin position="63"/>
        <end position="100"/>
    </location>
</feature>
<sequence>MCLVSLPARGGGRKRARSGVLYIRLVVTRGRAAYQHQRAVGAPNGRFGIGQMSSEVTGEAVVNEDEAAKSPRLRDREACRKRPPYFKQAGMRRASSSVSE</sequence>
<protein>
    <submittedName>
        <fullName evidence="2">Uncharacterized protein</fullName>
    </submittedName>
</protein>
<gene>
    <name evidence="2" type="ORF">PLEPLA_LOCUS19319</name>
</gene>
<reference evidence="2" key="1">
    <citation type="submission" date="2020-03" db="EMBL/GenBank/DDBJ databases">
        <authorList>
            <person name="Weist P."/>
        </authorList>
    </citation>
    <scope>NUCLEOTIDE SEQUENCE</scope>
</reference>
<dbReference type="Proteomes" id="UP001153269">
    <property type="component" value="Unassembled WGS sequence"/>
</dbReference>
<proteinExistence type="predicted"/>
<organism evidence="2 3">
    <name type="scientific">Pleuronectes platessa</name>
    <name type="common">European plaice</name>
    <dbReference type="NCBI Taxonomy" id="8262"/>
    <lineage>
        <taxon>Eukaryota</taxon>
        <taxon>Metazoa</taxon>
        <taxon>Chordata</taxon>
        <taxon>Craniata</taxon>
        <taxon>Vertebrata</taxon>
        <taxon>Euteleostomi</taxon>
        <taxon>Actinopterygii</taxon>
        <taxon>Neopterygii</taxon>
        <taxon>Teleostei</taxon>
        <taxon>Neoteleostei</taxon>
        <taxon>Acanthomorphata</taxon>
        <taxon>Carangaria</taxon>
        <taxon>Pleuronectiformes</taxon>
        <taxon>Pleuronectoidei</taxon>
        <taxon>Pleuronectidae</taxon>
        <taxon>Pleuronectes</taxon>
    </lineage>
</organism>
<evidence type="ECO:0000256" key="1">
    <source>
        <dbReference type="SAM" id="MobiDB-lite"/>
    </source>
</evidence>
<dbReference type="EMBL" id="CADEAL010001326">
    <property type="protein sequence ID" value="CAB1431274.1"/>
    <property type="molecule type" value="Genomic_DNA"/>
</dbReference>
<accession>A0A9N7UFV9</accession>
<feature type="compositionally biased region" description="Basic and acidic residues" evidence="1">
    <location>
        <begin position="66"/>
        <end position="80"/>
    </location>
</feature>